<accession>A0A9X0D337</accession>
<gene>
    <name evidence="1" type="ORF">OS493_016551</name>
</gene>
<evidence type="ECO:0000313" key="1">
    <source>
        <dbReference type="EMBL" id="KAJ7385467.1"/>
    </source>
</evidence>
<comment type="caution">
    <text evidence="1">The sequence shown here is derived from an EMBL/GenBank/DDBJ whole genome shotgun (WGS) entry which is preliminary data.</text>
</comment>
<name>A0A9X0D337_9CNID</name>
<proteinExistence type="predicted"/>
<keyword evidence="2" id="KW-1185">Reference proteome</keyword>
<organism evidence="1 2">
    <name type="scientific">Desmophyllum pertusum</name>
    <dbReference type="NCBI Taxonomy" id="174260"/>
    <lineage>
        <taxon>Eukaryota</taxon>
        <taxon>Metazoa</taxon>
        <taxon>Cnidaria</taxon>
        <taxon>Anthozoa</taxon>
        <taxon>Hexacorallia</taxon>
        <taxon>Scleractinia</taxon>
        <taxon>Caryophylliina</taxon>
        <taxon>Caryophylliidae</taxon>
        <taxon>Desmophyllum</taxon>
    </lineage>
</organism>
<dbReference type="AlphaFoldDB" id="A0A9X0D337"/>
<sequence length="105" mass="12419">MEEFLIRCREEYSVGLVQNEKEWLRSFYYDAEKCIRQNESDAEFSETCFAVLHQIKEKRSGDDGMESSVWLPLNQQVVPLNTLFKQARMCLEVLLFAVHHKKRAC</sequence>
<evidence type="ECO:0000313" key="2">
    <source>
        <dbReference type="Proteomes" id="UP001163046"/>
    </source>
</evidence>
<dbReference type="Proteomes" id="UP001163046">
    <property type="component" value="Unassembled WGS sequence"/>
</dbReference>
<reference evidence="1" key="1">
    <citation type="submission" date="2023-01" db="EMBL/GenBank/DDBJ databases">
        <title>Genome assembly of the deep-sea coral Lophelia pertusa.</title>
        <authorList>
            <person name="Herrera S."/>
            <person name="Cordes E."/>
        </authorList>
    </citation>
    <scope>NUCLEOTIDE SEQUENCE</scope>
    <source>
        <strain evidence="1">USNM1676648</strain>
        <tissue evidence="1">Polyp</tissue>
    </source>
</reference>
<protein>
    <submittedName>
        <fullName evidence="1">Uncharacterized protein</fullName>
    </submittedName>
</protein>
<dbReference type="EMBL" id="MU825881">
    <property type="protein sequence ID" value="KAJ7385467.1"/>
    <property type="molecule type" value="Genomic_DNA"/>
</dbReference>
<dbReference type="OrthoDB" id="2314520at2759"/>